<dbReference type="EMBL" id="OZ034814">
    <property type="protein sequence ID" value="CAL1359682.1"/>
    <property type="molecule type" value="Genomic_DNA"/>
</dbReference>
<evidence type="ECO:0000313" key="4">
    <source>
        <dbReference type="Proteomes" id="UP001497516"/>
    </source>
</evidence>
<feature type="compositionally biased region" description="Polar residues" evidence="1">
    <location>
        <begin position="211"/>
        <end position="227"/>
    </location>
</feature>
<dbReference type="PANTHER" id="PTHR47703">
    <property type="entry name" value="D-AMINOACID AMINOTRANSFERASE-LIKE PLP-DEPENDENT ENZYMES SUPERFAMILY PROTEIN"/>
    <property type="match status" value="1"/>
</dbReference>
<evidence type="ECO:0000259" key="2">
    <source>
        <dbReference type="Pfam" id="PF25579"/>
    </source>
</evidence>
<dbReference type="Proteomes" id="UP001497516">
    <property type="component" value="Chromosome 10"/>
</dbReference>
<dbReference type="AlphaFoldDB" id="A0AAV2CSX7"/>
<dbReference type="Pfam" id="PF25579">
    <property type="entry name" value="TPR_TRIP12_N"/>
    <property type="match status" value="1"/>
</dbReference>
<sequence length="227" mass="25133">MTDCKFLFSNDVISSSRDVPAVATLLQSHPGAYTTTRTHSDGACILFGERHLRRLSNSARILLSRSPRLLFKPEKSETSFPSSFIESSAWDSAVKSLVKDSVYQVLPIALREARRKEGEELAITTLFSRNAKKVRGIESVAEVLDIYVHKDGAPISSFPSSKTNFKQLEEKLISKLFRILGRMANRGQKPSEVIDELPADKRACSSLDFRPSTSNSSAQAIPTTILT</sequence>
<name>A0AAV2CSX7_9ROSI</name>
<protein>
    <recommendedName>
        <fullName evidence="2">E3 ubiquitin-protein ligase TRIP12-like TPR repeats domain-containing protein</fullName>
    </recommendedName>
</protein>
<evidence type="ECO:0000256" key="1">
    <source>
        <dbReference type="SAM" id="MobiDB-lite"/>
    </source>
</evidence>
<feature type="region of interest" description="Disordered" evidence="1">
    <location>
        <begin position="206"/>
        <end position="227"/>
    </location>
</feature>
<dbReference type="PANTHER" id="PTHR47703:SF2">
    <property type="entry name" value="D-AMINOACID AMINOTRANSFERASE-LIKE PLP-DEPENDENT ENZYMES SUPERFAMILY PROTEIN"/>
    <property type="match status" value="1"/>
</dbReference>
<keyword evidence="4" id="KW-1185">Reference proteome</keyword>
<evidence type="ECO:0000313" key="3">
    <source>
        <dbReference type="EMBL" id="CAL1359682.1"/>
    </source>
</evidence>
<organism evidence="3 4">
    <name type="scientific">Linum trigynum</name>
    <dbReference type="NCBI Taxonomy" id="586398"/>
    <lineage>
        <taxon>Eukaryota</taxon>
        <taxon>Viridiplantae</taxon>
        <taxon>Streptophyta</taxon>
        <taxon>Embryophyta</taxon>
        <taxon>Tracheophyta</taxon>
        <taxon>Spermatophyta</taxon>
        <taxon>Magnoliopsida</taxon>
        <taxon>eudicotyledons</taxon>
        <taxon>Gunneridae</taxon>
        <taxon>Pentapetalae</taxon>
        <taxon>rosids</taxon>
        <taxon>fabids</taxon>
        <taxon>Malpighiales</taxon>
        <taxon>Linaceae</taxon>
        <taxon>Linum</taxon>
    </lineage>
</organism>
<reference evidence="3 4" key="1">
    <citation type="submission" date="2024-04" db="EMBL/GenBank/DDBJ databases">
        <authorList>
            <person name="Fracassetti M."/>
        </authorList>
    </citation>
    <scope>NUCLEOTIDE SEQUENCE [LARGE SCALE GENOMIC DNA]</scope>
</reference>
<dbReference type="InterPro" id="IPR057948">
    <property type="entry name" value="TPR_TRIP12_N"/>
</dbReference>
<gene>
    <name evidence="3" type="ORF">LTRI10_LOCUS7156</name>
</gene>
<feature type="domain" description="E3 ubiquitin-protein ligase TRIP12-like TPR repeats" evidence="2">
    <location>
        <begin position="186"/>
        <end position="220"/>
    </location>
</feature>
<accession>A0AAV2CSX7</accession>
<proteinExistence type="predicted"/>